<feature type="domain" description="RNA ligase Pab1020 C-terminal" evidence="2">
    <location>
        <begin position="265"/>
        <end position="383"/>
    </location>
</feature>
<dbReference type="InterPro" id="IPR041596">
    <property type="entry name" value="Lig_Pab1020_C"/>
</dbReference>
<dbReference type="SUPFAM" id="SSF56091">
    <property type="entry name" value="DNA ligase/mRNA capping enzyme, catalytic domain"/>
    <property type="match status" value="1"/>
</dbReference>
<evidence type="ECO:0000259" key="2">
    <source>
        <dbReference type="Pfam" id="PF18330"/>
    </source>
</evidence>
<dbReference type="AlphaFoldDB" id="A0A117LC97"/>
<dbReference type="NCBIfam" id="TIGR01209">
    <property type="entry name" value="RNA ligase"/>
    <property type="match status" value="1"/>
</dbReference>
<evidence type="ECO:0000259" key="1">
    <source>
        <dbReference type="Pfam" id="PF09414"/>
    </source>
</evidence>
<proteinExistence type="predicted"/>
<protein>
    <submittedName>
        <fullName evidence="3">RNA ligase</fullName>
    </submittedName>
</protein>
<sequence>MLTFTENEKEVREYFQHCWKKNPDLKRYPLEEWEKGLQTGKILFFTWKDKGFFRLNKDFKSFPMGTFFNDQVLVRGYPQIPRVYVLKTGLVRYMTSPFYAEEKVEGYNVRLFKVGDEILGFTRRGFICPFATDRWEDFLPNLSEFFEKHPNLVVCAEVAGPENPFVSEYPAYIKEDVNYFVFDFMKTGGGGFLSQSEKLNLLETYGFNAPEIYGPFDPVKDYENIRELLRRYHQEKREGVVFKSEDGKYRIKYVTPFSNLEDLRVVFPYLGEVDPHFIYLRLIRLALNLYEFEEFKEEVYNKLPVNLFEEVLSFFEKNQVVSETFRVRFKKESSYLAMLAHFRAAKINIEVKQVVKEKGYLKVEFVKLYPKATQFWRSKLEGWGEVD</sequence>
<dbReference type="EMBL" id="DLVE01000083">
    <property type="protein sequence ID" value="HAA84442.1"/>
    <property type="molecule type" value="Genomic_DNA"/>
</dbReference>
<dbReference type="Pfam" id="PF18330">
    <property type="entry name" value="Lig_C"/>
    <property type="match status" value="1"/>
</dbReference>
<reference evidence="3 4" key="1">
    <citation type="journal article" date="2018" name="Nat. Biotechnol.">
        <title>A standardized bacterial taxonomy based on genome phylogeny substantially revises the tree of life.</title>
        <authorList>
            <person name="Parks D.H."/>
            <person name="Chuvochina M."/>
            <person name="Waite D.W."/>
            <person name="Rinke C."/>
            <person name="Skarshewski A."/>
            <person name="Chaumeil P.A."/>
            <person name="Hugenholtz P."/>
        </authorList>
    </citation>
    <scope>NUCLEOTIDE SEQUENCE [LARGE SCALE GENOMIC DNA]</scope>
    <source>
        <strain evidence="3">UBA12529</strain>
    </source>
</reference>
<keyword evidence="3" id="KW-0436">Ligase</keyword>
<dbReference type="Gene3D" id="3.30.470.30">
    <property type="entry name" value="DNA ligase/mRNA capping enzyme"/>
    <property type="match status" value="1"/>
</dbReference>
<name>A0A117LC97_9BACT</name>
<comment type="caution">
    <text evidence="3">The sequence shown here is derived from an EMBL/GenBank/DDBJ whole genome shotgun (WGS) entry which is preliminary data.</text>
</comment>
<accession>A0A117LC97</accession>
<dbReference type="InterPro" id="IPR021122">
    <property type="entry name" value="RNA_ligase_dom_REL/Rnl2"/>
</dbReference>
<dbReference type="Proteomes" id="UP000257240">
    <property type="component" value="Unassembled WGS sequence"/>
</dbReference>
<dbReference type="Gene3D" id="3.30.70.2160">
    <property type="match status" value="1"/>
</dbReference>
<dbReference type="Pfam" id="PF09414">
    <property type="entry name" value="RNA_ligase"/>
    <property type="match status" value="1"/>
</dbReference>
<organism evidence="3 4">
    <name type="scientific">Thermodesulfobacterium commune</name>
    <dbReference type="NCBI Taxonomy" id="1741"/>
    <lineage>
        <taxon>Bacteria</taxon>
        <taxon>Pseudomonadati</taxon>
        <taxon>Thermodesulfobacteriota</taxon>
        <taxon>Thermodesulfobacteria</taxon>
        <taxon>Thermodesulfobacteriales</taxon>
        <taxon>Thermodesulfobacteriaceae</taxon>
        <taxon>Thermodesulfobacterium</taxon>
    </lineage>
</organism>
<dbReference type="InterPro" id="IPR001072">
    <property type="entry name" value="RNA_ligase_Pab1020"/>
</dbReference>
<evidence type="ECO:0000313" key="4">
    <source>
        <dbReference type="Proteomes" id="UP000257240"/>
    </source>
</evidence>
<feature type="domain" description="RNA ligase" evidence="1">
    <location>
        <begin position="97"/>
        <end position="254"/>
    </location>
</feature>
<dbReference type="PRINTS" id="PR01048">
    <property type="entry name" value="Y414FAMILY"/>
</dbReference>
<gene>
    <name evidence="3" type="ORF">DCE01_06640</name>
</gene>
<dbReference type="RefSeq" id="WP_273019164.1">
    <property type="nucleotide sequence ID" value="NZ_DAINLL010000026.1"/>
</dbReference>
<dbReference type="Gene3D" id="3.30.1490.70">
    <property type="match status" value="1"/>
</dbReference>
<dbReference type="GO" id="GO:0016874">
    <property type="term" value="F:ligase activity"/>
    <property type="evidence" value="ECO:0007669"/>
    <property type="project" value="UniProtKB-KW"/>
</dbReference>
<evidence type="ECO:0000313" key="3">
    <source>
        <dbReference type="EMBL" id="HAA84442.1"/>
    </source>
</evidence>